<evidence type="ECO:0000313" key="4">
    <source>
        <dbReference type="EMBL" id="OGE91215.1"/>
    </source>
</evidence>
<dbReference type="STRING" id="1817828.A2722_01905"/>
<dbReference type="SUPFAM" id="SSF50939">
    <property type="entry name" value="Sialidases"/>
    <property type="match status" value="1"/>
</dbReference>
<dbReference type="Gene3D" id="2.130.10.10">
    <property type="entry name" value="YVTN repeat-like/Quinoprotein amine dehydrogenase"/>
    <property type="match status" value="2"/>
</dbReference>
<evidence type="ECO:0000313" key="5">
    <source>
        <dbReference type="Proteomes" id="UP000178377"/>
    </source>
</evidence>
<dbReference type="InterPro" id="IPR031778">
    <property type="entry name" value="Sortilin_N"/>
</dbReference>
<dbReference type="PROSITE" id="PS51257">
    <property type="entry name" value="PROKAR_LIPOPROTEIN"/>
    <property type="match status" value="1"/>
</dbReference>
<keyword evidence="1" id="KW-0677">Repeat</keyword>
<gene>
    <name evidence="4" type="ORF">A2722_01905</name>
</gene>
<dbReference type="Pfam" id="PF15902">
    <property type="entry name" value="Sortilin-Vps10"/>
    <property type="match status" value="1"/>
</dbReference>
<sequence length="343" mass="37087">MRHFRLLAISSLVLTLAASCNPFGVSGGGGGLLKSVDSGESWDFANKLEAQGTIAGVTATRIRIDRNKSDQLYLGTSSSGVYSSADRGIVWKQILAGPKIFDLQVNPGNSEEIFAGGSFGDVAKAFRSGDGGQSWVEAYSEAKGSTFVSAVAYHPSDNKIIYLGLSSGEIVRSANGGETWNLFTRLNDRIVRIEVEPEDARLMYALNFMSGLWRSTDGGGTWQQVTDKISARNFHDFRTVRGSPSSLYLATGDGLWHSSNRGETWTKLQLPLHEPTSIVSSVELNQRAPAHLFATVGQTLYISSDGGNFWKTKALSTSATVRDLVLDQNETNVMYAALGVPMQ</sequence>
<evidence type="ECO:0000259" key="3">
    <source>
        <dbReference type="Pfam" id="PF15902"/>
    </source>
</evidence>
<feature type="domain" description="Sortilin N-terminal" evidence="3">
    <location>
        <begin position="212"/>
        <end position="313"/>
    </location>
</feature>
<feature type="chain" id="PRO_5009520440" description="Sortilin N-terminal domain-containing protein" evidence="2">
    <location>
        <begin position="21"/>
        <end position="343"/>
    </location>
</feature>
<proteinExistence type="predicted"/>
<feature type="signal peptide" evidence="2">
    <location>
        <begin position="1"/>
        <end position="20"/>
    </location>
</feature>
<evidence type="ECO:0000256" key="1">
    <source>
        <dbReference type="ARBA" id="ARBA00022737"/>
    </source>
</evidence>
<dbReference type="PANTHER" id="PTHR43739:SF5">
    <property type="entry name" value="EXO-ALPHA-SIALIDASE"/>
    <property type="match status" value="1"/>
</dbReference>
<dbReference type="CDD" id="cd15482">
    <property type="entry name" value="Sialidase_non-viral"/>
    <property type="match status" value="1"/>
</dbReference>
<dbReference type="EMBL" id="MFEO01000003">
    <property type="protein sequence ID" value="OGE91215.1"/>
    <property type="molecule type" value="Genomic_DNA"/>
</dbReference>
<dbReference type="GO" id="GO:0010411">
    <property type="term" value="P:xyloglucan metabolic process"/>
    <property type="evidence" value="ECO:0007669"/>
    <property type="project" value="TreeGrafter"/>
</dbReference>
<dbReference type="InterPro" id="IPR052025">
    <property type="entry name" value="Xyloglucanase_GH74"/>
</dbReference>
<dbReference type="Proteomes" id="UP000178377">
    <property type="component" value="Unassembled WGS sequence"/>
</dbReference>
<name>A0A1F5PMR8_9BACT</name>
<comment type="caution">
    <text evidence="4">The sequence shown here is derived from an EMBL/GenBank/DDBJ whole genome shotgun (WGS) entry which is preliminary data.</text>
</comment>
<evidence type="ECO:0000256" key="2">
    <source>
        <dbReference type="SAM" id="SignalP"/>
    </source>
</evidence>
<reference evidence="4 5" key="1">
    <citation type="journal article" date="2016" name="Nat. Commun.">
        <title>Thousands of microbial genomes shed light on interconnected biogeochemical processes in an aquifer system.</title>
        <authorList>
            <person name="Anantharaman K."/>
            <person name="Brown C.T."/>
            <person name="Hug L.A."/>
            <person name="Sharon I."/>
            <person name="Castelle C.J."/>
            <person name="Probst A.J."/>
            <person name="Thomas B.C."/>
            <person name="Singh A."/>
            <person name="Wilkins M.J."/>
            <person name="Karaoz U."/>
            <person name="Brodie E.L."/>
            <person name="Williams K.H."/>
            <person name="Hubbard S.S."/>
            <person name="Banfield J.F."/>
        </authorList>
    </citation>
    <scope>NUCLEOTIDE SEQUENCE [LARGE SCALE GENOMIC DNA]</scope>
</reference>
<dbReference type="SUPFAM" id="SSF110296">
    <property type="entry name" value="Oligoxyloglucan reducing end-specific cellobiohydrolase"/>
    <property type="match status" value="1"/>
</dbReference>
<dbReference type="AlphaFoldDB" id="A0A1F5PMR8"/>
<protein>
    <recommendedName>
        <fullName evidence="3">Sortilin N-terminal domain-containing protein</fullName>
    </recommendedName>
</protein>
<keyword evidence="2" id="KW-0732">Signal</keyword>
<organism evidence="4 5">
    <name type="scientific">Candidatus Doudnabacteria bacterium RIFCSPHIGHO2_01_FULL_50_11</name>
    <dbReference type="NCBI Taxonomy" id="1817828"/>
    <lineage>
        <taxon>Bacteria</taxon>
        <taxon>Candidatus Doudnaibacteriota</taxon>
    </lineage>
</organism>
<dbReference type="PANTHER" id="PTHR43739">
    <property type="entry name" value="XYLOGLUCANASE (EUROFUNG)"/>
    <property type="match status" value="1"/>
</dbReference>
<dbReference type="InterPro" id="IPR036278">
    <property type="entry name" value="Sialidase_sf"/>
</dbReference>
<accession>A0A1F5PMR8</accession>
<dbReference type="InterPro" id="IPR015943">
    <property type="entry name" value="WD40/YVTN_repeat-like_dom_sf"/>
</dbReference>